<reference evidence="2 3" key="1">
    <citation type="submission" date="2016-02" db="EMBL/GenBank/DDBJ databases">
        <title>Genome analysis of coral dinoflagellate symbionts highlights evolutionary adaptations to a symbiotic lifestyle.</title>
        <authorList>
            <person name="Aranda M."/>
            <person name="Li Y."/>
            <person name="Liew Y.J."/>
            <person name="Baumgarten S."/>
            <person name="Simakov O."/>
            <person name="Wilson M."/>
            <person name="Piel J."/>
            <person name="Ashoor H."/>
            <person name="Bougouffa S."/>
            <person name="Bajic V.B."/>
            <person name="Ryu T."/>
            <person name="Ravasi T."/>
            <person name="Bayer T."/>
            <person name="Micklem G."/>
            <person name="Kim H."/>
            <person name="Bhak J."/>
            <person name="Lajeunesse T.C."/>
            <person name="Voolstra C.R."/>
        </authorList>
    </citation>
    <scope>NUCLEOTIDE SEQUENCE [LARGE SCALE GENOMIC DNA]</scope>
    <source>
        <strain evidence="2 3">CCMP2467</strain>
    </source>
</reference>
<dbReference type="Proteomes" id="UP000186817">
    <property type="component" value="Unassembled WGS sequence"/>
</dbReference>
<feature type="compositionally biased region" description="Low complexity" evidence="1">
    <location>
        <begin position="87"/>
        <end position="115"/>
    </location>
</feature>
<evidence type="ECO:0000256" key="1">
    <source>
        <dbReference type="SAM" id="MobiDB-lite"/>
    </source>
</evidence>
<dbReference type="OrthoDB" id="10635738at2759"/>
<accession>A0A1Q9E8P7</accession>
<gene>
    <name evidence="2" type="ORF">AK812_SmicGene13234</name>
</gene>
<evidence type="ECO:0000313" key="3">
    <source>
        <dbReference type="Proteomes" id="UP000186817"/>
    </source>
</evidence>
<protein>
    <submittedName>
        <fullName evidence="2">Uncharacterized protein</fullName>
    </submittedName>
</protein>
<evidence type="ECO:0000313" key="2">
    <source>
        <dbReference type="EMBL" id="OLQ03792.1"/>
    </source>
</evidence>
<feature type="region of interest" description="Disordered" evidence="1">
    <location>
        <begin position="79"/>
        <end position="115"/>
    </location>
</feature>
<sequence>MLFRASSNAGTDFMQCLATADDKERFIEGVNRPDAGRPFLAQAMHLALRDGYGNTVPVECFHVKTVDGHGAVRHLVGHREDTEARMAPQSSPKASPEAPEASSLSPAFHKSLSETSSSGSEEAFLIFDAAELDIMGMSANFLDATGLDISDEVKFSDVVDFDVDFRRRLAKAIGKEFIEYLRRKHPSMRTVDLAFEPEGGYARSTVLYMKAEDFARPDSSIG</sequence>
<dbReference type="AlphaFoldDB" id="A0A1Q9E8P7"/>
<dbReference type="EMBL" id="LSRX01000227">
    <property type="protein sequence ID" value="OLQ03792.1"/>
    <property type="molecule type" value="Genomic_DNA"/>
</dbReference>
<keyword evidence="3" id="KW-1185">Reference proteome</keyword>
<comment type="caution">
    <text evidence="2">The sequence shown here is derived from an EMBL/GenBank/DDBJ whole genome shotgun (WGS) entry which is preliminary data.</text>
</comment>
<organism evidence="2 3">
    <name type="scientific">Symbiodinium microadriaticum</name>
    <name type="common">Dinoflagellate</name>
    <name type="synonym">Zooxanthella microadriatica</name>
    <dbReference type="NCBI Taxonomy" id="2951"/>
    <lineage>
        <taxon>Eukaryota</taxon>
        <taxon>Sar</taxon>
        <taxon>Alveolata</taxon>
        <taxon>Dinophyceae</taxon>
        <taxon>Suessiales</taxon>
        <taxon>Symbiodiniaceae</taxon>
        <taxon>Symbiodinium</taxon>
    </lineage>
</organism>
<name>A0A1Q9E8P7_SYMMI</name>
<proteinExistence type="predicted"/>